<evidence type="ECO:0000313" key="1">
    <source>
        <dbReference type="EMBL" id="PTH80052.1"/>
    </source>
</evidence>
<gene>
    <name evidence="1" type="ORF">DAA48_15930</name>
</gene>
<comment type="caution">
    <text evidence="1">The sequence shown here is derived from an EMBL/GenBank/DDBJ whole genome shotgun (WGS) entry which is preliminary data.</text>
</comment>
<evidence type="ECO:0000313" key="2">
    <source>
        <dbReference type="Proteomes" id="UP000241986"/>
    </source>
</evidence>
<name>A0A2T4MZQ4_AERVE</name>
<accession>A0A2T4MZQ4</accession>
<sequence length="87" mass="10262">MTEMELTDEEKQLILQRRAQKRKEEEDRQFQQNALKVASMWLDWSARDGSGLTFSTFVNDFGYEEQDGKEMFSAVERILAASKRQPR</sequence>
<organism evidence="1 2">
    <name type="scientific">Aeromonas veronii</name>
    <dbReference type="NCBI Taxonomy" id="654"/>
    <lineage>
        <taxon>Bacteria</taxon>
        <taxon>Pseudomonadati</taxon>
        <taxon>Pseudomonadota</taxon>
        <taxon>Gammaproteobacteria</taxon>
        <taxon>Aeromonadales</taxon>
        <taxon>Aeromonadaceae</taxon>
        <taxon>Aeromonas</taxon>
    </lineage>
</organism>
<dbReference type="RefSeq" id="WP_107683935.1">
    <property type="nucleotide sequence ID" value="NZ_PZKL01000037.1"/>
</dbReference>
<dbReference type="Proteomes" id="UP000241986">
    <property type="component" value="Unassembled WGS sequence"/>
</dbReference>
<protein>
    <submittedName>
        <fullName evidence="1">Uncharacterized protein</fullName>
    </submittedName>
</protein>
<dbReference type="EMBL" id="PZKL01000037">
    <property type="protein sequence ID" value="PTH80052.1"/>
    <property type="molecule type" value="Genomic_DNA"/>
</dbReference>
<dbReference type="AlphaFoldDB" id="A0A2T4MZQ4"/>
<reference evidence="1 2" key="1">
    <citation type="submission" date="2018-03" db="EMBL/GenBank/DDBJ databases">
        <title>Aeromonas veronii whole genome sequencing and analysis.</title>
        <authorList>
            <person name="Xie H."/>
            <person name="Liu T."/>
            <person name="Wang K."/>
        </authorList>
    </citation>
    <scope>NUCLEOTIDE SEQUENCE [LARGE SCALE GENOMIC DNA]</scope>
    <source>
        <strain evidence="1 2">XH.VA.1</strain>
    </source>
</reference>
<proteinExistence type="predicted"/>